<comment type="caution">
    <text evidence="8">The sequence shown here is derived from an EMBL/GenBank/DDBJ whole genome shotgun (WGS) entry which is preliminary data.</text>
</comment>
<dbReference type="EMBL" id="JAVRQU010000002">
    <property type="protein sequence ID" value="KAK5706211.1"/>
    <property type="molecule type" value="Genomic_DNA"/>
</dbReference>
<dbReference type="Proteomes" id="UP001310594">
    <property type="component" value="Unassembled WGS sequence"/>
</dbReference>
<dbReference type="PANTHER" id="PTHR24305:SF166">
    <property type="entry name" value="CYTOCHROME P450 12A4, MITOCHONDRIAL-RELATED"/>
    <property type="match status" value="1"/>
</dbReference>
<keyword evidence="6" id="KW-0503">Monooxygenase</keyword>
<feature type="compositionally biased region" description="Low complexity" evidence="7">
    <location>
        <begin position="446"/>
        <end position="456"/>
    </location>
</feature>
<dbReference type="GO" id="GO:0004497">
    <property type="term" value="F:monooxygenase activity"/>
    <property type="evidence" value="ECO:0007669"/>
    <property type="project" value="UniProtKB-KW"/>
</dbReference>
<dbReference type="PRINTS" id="PR00465">
    <property type="entry name" value="EP450IV"/>
</dbReference>
<dbReference type="Pfam" id="PF00067">
    <property type="entry name" value="p450"/>
    <property type="match status" value="1"/>
</dbReference>
<dbReference type="InterPro" id="IPR002403">
    <property type="entry name" value="Cyt_P450_E_grp-IV"/>
</dbReference>
<evidence type="ECO:0000256" key="3">
    <source>
        <dbReference type="ARBA" id="ARBA00022723"/>
    </source>
</evidence>
<dbReference type="GO" id="GO:0005506">
    <property type="term" value="F:iron ion binding"/>
    <property type="evidence" value="ECO:0007669"/>
    <property type="project" value="InterPro"/>
</dbReference>
<reference evidence="8" key="1">
    <citation type="submission" date="2023-08" db="EMBL/GenBank/DDBJ databases">
        <title>Black Yeasts Isolated from many extreme environments.</title>
        <authorList>
            <person name="Coleine C."/>
            <person name="Stajich J.E."/>
            <person name="Selbmann L."/>
        </authorList>
    </citation>
    <scope>NUCLEOTIDE SEQUENCE</scope>
    <source>
        <strain evidence="8">CCFEE 5810</strain>
    </source>
</reference>
<evidence type="ECO:0000256" key="1">
    <source>
        <dbReference type="ARBA" id="ARBA00001971"/>
    </source>
</evidence>
<dbReference type="AlphaFoldDB" id="A0AAN8A4Y4"/>
<keyword evidence="4 5" id="KW-0408">Iron</keyword>
<comment type="similarity">
    <text evidence="2 6">Belongs to the cytochrome P450 family.</text>
</comment>
<protein>
    <submittedName>
        <fullName evidence="8">Uncharacterized protein</fullName>
    </submittedName>
</protein>
<evidence type="ECO:0000256" key="7">
    <source>
        <dbReference type="SAM" id="MobiDB-lite"/>
    </source>
</evidence>
<evidence type="ECO:0000313" key="8">
    <source>
        <dbReference type="EMBL" id="KAK5706211.1"/>
    </source>
</evidence>
<evidence type="ECO:0000313" key="9">
    <source>
        <dbReference type="Proteomes" id="UP001310594"/>
    </source>
</evidence>
<keyword evidence="5 6" id="KW-0349">Heme</keyword>
<dbReference type="InterPro" id="IPR017972">
    <property type="entry name" value="Cyt_P450_CS"/>
</dbReference>
<organism evidence="8 9">
    <name type="scientific">Elasticomyces elasticus</name>
    <dbReference type="NCBI Taxonomy" id="574655"/>
    <lineage>
        <taxon>Eukaryota</taxon>
        <taxon>Fungi</taxon>
        <taxon>Dikarya</taxon>
        <taxon>Ascomycota</taxon>
        <taxon>Pezizomycotina</taxon>
        <taxon>Dothideomycetes</taxon>
        <taxon>Dothideomycetidae</taxon>
        <taxon>Mycosphaerellales</taxon>
        <taxon>Teratosphaeriaceae</taxon>
        <taxon>Elasticomyces</taxon>
    </lineage>
</organism>
<sequence length="541" mass="60574">MAISVPILALSALATLALYRYILYPAFFSPLARIPSAHWSVPFSRLWILYYRSREEETPAVNEAHQRLGPIVRIAPNDISVNSVDGGIRTVYAGGYEKGTWYSNIFQNYGVMPMFAMPDHGPHSKRKRMLSNIYAKTTLQTSPSLSAVTRVLMGERLKQRLNEIANSGEPAEFYWLMAACTMDFVSAYIFGLSQGTDFIQQQELGAKFFTNYKARQRFQFWPQDLPLLTKWLGKLGLQFLVIPKWVNQANADLEALILEMCDKSEHVVNQGSREKAQENWPNVYAQLRNALLKEQQSCKDDVKVAEFVNEQRLAMASEMLDHTLAGFDTSSITLVFLAWELSKPENVAWQAALRSEIVGLQDKSDAKAIDNLPILQAIVQESLRLHAAIPGNQPRITPAAATLGAPGHSISELPPGVRVQAQAWSLHREPTVFPDPEAWKPERWLPPSSKTPTTSPYASDEDYRAAQKEMGRWFWAFGSGGRMCVGSNLAMYDMKAIIVAIWGEFKTSVREGDGMVHRGGYVAEPVGKDGKFLILDVVSAR</sequence>
<dbReference type="InterPro" id="IPR036396">
    <property type="entry name" value="Cyt_P450_sf"/>
</dbReference>
<evidence type="ECO:0000256" key="6">
    <source>
        <dbReference type="RuleBase" id="RU000461"/>
    </source>
</evidence>
<gene>
    <name evidence="8" type="ORF">LTR97_001198</name>
</gene>
<keyword evidence="3 5" id="KW-0479">Metal-binding</keyword>
<evidence type="ECO:0000256" key="2">
    <source>
        <dbReference type="ARBA" id="ARBA00010617"/>
    </source>
</evidence>
<dbReference type="InterPro" id="IPR001128">
    <property type="entry name" value="Cyt_P450"/>
</dbReference>
<dbReference type="Gene3D" id="1.10.630.10">
    <property type="entry name" value="Cytochrome P450"/>
    <property type="match status" value="1"/>
</dbReference>
<dbReference type="PROSITE" id="PS00086">
    <property type="entry name" value="CYTOCHROME_P450"/>
    <property type="match status" value="1"/>
</dbReference>
<feature type="binding site" description="axial binding residue" evidence="5">
    <location>
        <position position="484"/>
    </location>
    <ligand>
        <name>heme</name>
        <dbReference type="ChEBI" id="CHEBI:30413"/>
    </ligand>
    <ligandPart>
        <name>Fe</name>
        <dbReference type="ChEBI" id="CHEBI:18248"/>
    </ligandPart>
</feature>
<name>A0AAN8A4Y4_9PEZI</name>
<dbReference type="PRINTS" id="PR00385">
    <property type="entry name" value="P450"/>
</dbReference>
<keyword evidence="6" id="KW-0560">Oxidoreductase</keyword>
<dbReference type="GO" id="GO:0016705">
    <property type="term" value="F:oxidoreductase activity, acting on paired donors, with incorporation or reduction of molecular oxygen"/>
    <property type="evidence" value="ECO:0007669"/>
    <property type="project" value="InterPro"/>
</dbReference>
<evidence type="ECO:0000256" key="5">
    <source>
        <dbReference type="PIRSR" id="PIRSR602403-1"/>
    </source>
</evidence>
<proteinExistence type="inferred from homology"/>
<evidence type="ECO:0000256" key="4">
    <source>
        <dbReference type="ARBA" id="ARBA00023004"/>
    </source>
</evidence>
<dbReference type="InterPro" id="IPR050121">
    <property type="entry name" value="Cytochrome_P450_monoxygenase"/>
</dbReference>
<dbReference type="SUPFAM" id="SSF48264">
    <property type="entry name" value="Cytochrome P450"/>
    <property type="match status" value="1"/>
</dbReference>
<accession>A0AAN8A4Y4</accession>
<dbReference type="PANTHER" id="PTHR24305">
    <property type="entry name" value="CYTOCHROME P450"/>
    <property type="match status" value="1"/>
</dbReference>
<dbReference type="GO" id="GO:0020037">
    <property type="term" value="F:heme binding"/>
    <property type="evidence" value="ECO:0007669"/>
    <property type="project" value="InterPro"/>
</dbReference>
<comment type="cofactor">
    <cofactor evidence="1 5">
        <name>heme</name>
        <dbReference type="ChEBI" id="CHEBI:30413"/>
    </cofactor>
</comment>
<feature type="region of interest" description="Disordered" evidence="7">
    <location>
        <begin position="436"/>
        <end position="459"/>
    </location>
</feature>